<feature type="region of interest" description="Disordered" evidence="1">
    <location>
        <begin position="1"/>
        <end position="42"/>
    </location>
</feature>
<protein>
    <submittedName>
        <fullName evidence="2">Uncharacterized protein</fullName>
    </submittedName>
</protein>
<gene>
    <name evidence="2" type="ORF">TevJSym_ab01050</name>
</gene>
<sequence length="42" mass="5106">MPIHIAAQQRLPKQEKTKMNQKQTHCNRRINPAQQRELQRQQ</sequence>
<proteinExistence type="predicted"/>
<dbReference type="EMBL" id="AFZB01000002">
    <property type="protein sequence ID" value="EGW55753.1"/>
    <property type="molecule type" value="Genomic_DNA"/>
</dbReference>
<evidence type="ECO:0000313" key="3">
    <source>
        <dbReference type="Proteomes" id="UP000005167"/>
    </source>
</evidence>
<dbReference type="Proteomes" id="UP000005167">
    <property type="component" value="Unassembled WGS sequence"/>
</dbReference>
<evidence type="ECO:0000256" key="1">
    <source>
        <dbReference type="SAM" id="MobiDB-lite"/>
    </source>
</evidence>
<name>G2FBS2_9GAMM</name>
<comment type="caution">
    <text evidence="2">The sequence shown here is derived from an EMBL/GenBank/DDBJ whole genome shotgun (WGS) entry which is preliminary data.</text>
</comment>
<accession>G2FBS2</accession>
<organism evidence="2 3">
    <name type="scientific">endosymbiont of Tevnia jerichonana</name>
    <name type="common">vent Tica</name>
    <dbReference type="NCBI Taxonomy" id="1049564"/>
    <lineage>
        <taxon>Bacteria</taxon>
        <taxon>Pseudomonadati</taxon>
        <taxon>Pseudomonadota</taxon>
        <taxon>Gammaproteobacteria</taxon>
        <taxon>sulfur-oxidizing symbionts</taxon>
    </lineage>
</organism>
<keyword evidence="3" id="KW-1185">Reference proteome</keyword>
<reference evidence="2 3" key="1">
    <citation type="journal article" date="2011" name="ISME J.">
        <title>The endosymbionts of the deep-sea tubeworms Riftia pachyptila and Tevnia jerichonana share an identical physiology as revealed by proteogenomic analyses.</title>
        <authorList>
            <person name="Gardebrecht A."/>
            <person name="Markert S."/>
            <person name="Felbeck H."/>
            <person name="Thuermer A."/>
            <person name="Albrecht D."/>
            <person name="Wollherr A."/>
            <person name="Kabisch J."/>
            <person name="Lehmann R."/>
            <person name="Daniel R."/>
            <person name="Liesegang H."/>
            <person name="Hecker M."/>
            <person name="Sievert S.M."/>
            <person name="Schweder T."/>
        </authorList>
    </citation>
    <scope>NUCLEOTIDE SEQUENCE [LARGE SCALE GENOMIC DNA]</scope>
</reference>
<dbReference type="AlphaFoldDB" id="G2FBS2"/>
<evidence type="ECO:0000313" key="2">
    <source>
        <dbReference type="EMBL" id="EGW55753.1"/>
    </source>
</evidence>